<feature type="domain" description="Ribosome maturation factor RimP C-terminal" evidence="6">
    <location>
        <begin position="119"/>
        <end position="189"/>
    </location>
</feature>
<feature type="compositionally biased region" description="Basic and acidic residues" evidence="4">
    <location>
        <begin position="227"/>
        <end position="239"/>
    </location>
</feature>
<gene>
    <name evidence="3 7" type="primary">rimP</name>
    <name evidence="7" type="ORF">D3273_20310</name>
</gene>
<evidence type="ECO:0000256" key="4">
    <source>
        <dbReference type="SAM" id="MobiDB-lite"/>
    </source>
</evidence>
<dbReference type="GO" id="GO:0006412">
    <property type="term" value="P:translation"/>
    <property type="evidence" value="ECO:0007669"/>
    <property type="project" value="TreeGrafter"/>
</dbReference>
<comment type="caution">
    <text evidence="7">The sequence shown here is derived from an EMBL/GenBank/DDBJ whole genome shotgun (WGS) entry which is preliminary data.</text>
</comment>
<dbReference type="EMBL" id="QYBB01000031">
    <property type="protein sequence ID" value="RYC30132.1"/>
    <property type="molecule type" value="Genomic_DNA"/>
</dbReference>
<organism evidence="7 8">
    <name type="scientific">Lichenibacterium minor</name>
    <dbReference type="NCBI Taxonomy" id="2316528"/>
    <lineage>
        <taxon>Bacteria</taxon>
        <taxon>Pseudomonadati</taxon>
        <taxon>Pseudomonadota</taxon>
        <taxon>Alphaproteobacteria</taxon>
        <taxon>Hyphomicrobiales</taxon>
        <taxon>Lichenihabitantaceae</taxon>
        <taxon>Lichenibacterium</taxon>
    </lineage>
</organism>
<dbReference type="InterPro" id="IPR036847">
    <property type="entry name" value="RimP_C_sf"/>
</dbReference>
<evidence type="ECO:0000259" key="6">
    <source>
        <dbReference type="Pfam" id="PF17384"/>
    </source>
</evidence>
<feature type="compositionally biased region" description="Low complexity" evidence="4">
    <location>
        <begin position="203"/>
        <end position="226"/>
    </location>
</feature>
<evidence type="ECO:0000313" key="7">
    <source>
        <dbReference type="EMBL" id="RYC30132.1"/>
    </source>
</evidence>
<dbReference type="InterPro" id="IPR003728">
    <property type="entry name" value="Ribosome_maturation_RimP"/>
</dbReference>
<dbReference type="Gene3D" id="2.30.30.180">
    <property type="entry name" value="Ribosome maturation factor RimP, C-terminal domain"/>
    <property type="match status" value="1"/>
</dbReference>
<evidence type="ECO:0000313" key="8">
    <source>
        <dbReference type="Proteomes" id="UP000290759"/>
    </source>
</evidence>
<feature type="compositionally biased region" description="Low complexity" evidence="4">
    <location>
        <begin position="251"/>
        <end position="265"/>
    </location>
</feature>
<dbReference type="Gene3D" id="3.30.300.70">
    <property type="entry name" value="RimP-like superfamily, N-terminal"/>
    <property type="match status" value="1"/>
</dbReference>
<proteinExistence type="inferred from homology"/>
<dbReference type="HAMAP" id="MF_01077">
    <property type="entry name" value="RimP"/>
    <property type="match status" value="1"/>
</dbReference>
<keyword evidence="2 3" id="KW-0690">Ribosome biogenesis</keyword>
<dbReference type="InterPro" id="IPR035956">
    <property type="entry name" value="RimP_N_sf"/>
</dbReference>
<dbReference type="GO" id="GO:0005829">
    <property type="term" value="C:cytosol"/>
    <property type="evidence" value="ECO:0007669"/>
    <property type="project" value="TreeGrafter"/>
</dbReference>
<dbReference type="Pfam" id="PF17384">
    <property type="entry name" value="DUF150_C"/>
    <property type="match status" value="1"/>
</dbReference>
<dbReference type="InterPro" id="IPR028989">
    <property type="entry name" value="RimP_N"/>
</dbReference>
<feature type="region of interest" description="Disordered" evidence="4">
    <location>
        <begin position="203"/>
        <end position="265"/>
    </location>
</feature>
<comment type="similarity">
    <text evidence="3">Belongs to the RimP family.</text>
</comment>
<accession>A0A4Q2U1H0</accession>
<evidence type="ECO:0000259" key="5">
    <source>
        <dbReference type="Pfam" id="PF02576"/>
    </source>
</evidence>
<evidence type="ECO:0000256" key="1">
    <source>
        <dbReference type="ARBA" id="ARBA00022490"/>
    </source>
</evidence>
<keyword evidence="8" id="KW-1185">Reference proteome</keyword>
<protein>
    <recommendedName>
        <fullName evidence="3">Ribosome maturation factor RimP</fullName>
    </recommendedName>
</protein>
<dbReference type="GO" id="GO:0000028">
    <property type="term" value="P:ribosomal small subunit assembly"/>
    <property type="evidence" value="ECO:0007669"/>
    <property type="project" value="TreeGrafter"/>
</dbReference>
<dbReference type="PANTHER" id="PTHR33867:SF1">
    <property type="entry name" value="RIBOSOME MATURATION FACTOR RIMP"/>
    <property type="match status" value="1"/>
</dbReference>
<keyword evidence="1 3" id="KW-0963">Cytoplasm</keyword>
<dbReference type="PANTHER" id="PTHR33867">
    <property type="entry name" value="RIBOSOME MATURATION FACTOR RIMP"/>
    <property type="match status" value="1"/>
</dbReference>
<comment type="subcellular location">
    <subcellularLocation>
        <location evidence="3">Cytoplasm</location>
    </subcellularLocation>
</comment>
<dbReference type="SUPFAM" id="SSF74942">
    <property type="entry name" value="YhbC-like, C-terminal domain"/>
    <property type="match status" value="1"/>
</dbReference>
<reference evidence="7 8" key="1">
    <citation type="submission" date="2018-12" db="EMBL/GenBank/DDBJ databases">
        <authorList>
            <person name="Grouzdev D.S."/>
            <person name="Krutkina M.S."/>
        </authorList>
    </citation>
    <scope>NUCLEOTIDE SEQUENCE [LARGE SCALE GENOMIC DNA]</scope>
    <source>
        <strain evidence="7 8">RmlP026</strain>
    </source>
</reference>
<reference evidence="7 8" key="2">
    <citation type="submission" date="2019-02" db="EMBL/GenBank/DDBJ databases">
        <title>'Lichenibacterium ramalinii' gen. nov. sp. nov., 'Lichenibacterium minor' gen. nov. sp. nov.</title>
        <authorList>
            <person name="Pankratov T."/>
        </authorList>
    </citation>
    <scope>NUCLEOTIDE SEQUENCE [LARGE SCALE GENOMIC DNA]</scope>
    <source>
        <strain evidence="7 8">RmlP026</strain>
    </source>
</reference>
<dbReference type="SUPFAM" id="SSF75420">
    <property type="entry name" value="YhbC-like, N-terminal domain"/>
    <property type="match status" value="1"/>
</dbReference>
<comment type="function">
    <text evidence="3">Required for maturation of 30S ribosomal subunits.</text>
</comment>
<dbReference type="InterPro" id="IPR028998">
    <property type="entry name" value="RimP_C"/>
</dbReference>
<evidence type="ECO:0000256" key="3">
    <source>
        <dbReference type="HAMAP-Rule" id="MF_01077"/>
    </source>
</evidence>
<dbReference type="OrthoDB" id="9805006at2"/>
<dbReference type="CDD" id="cd01734">
    <property type="entry name" value="YlxS_C"/>
    <property type="match status" value="1"/>
</dbReference>
<sequence length="265" mass="27943">MDSASLTLTPPDLPADDAAAAVDAPLDEPRFATEHGAAARVGHAAVPVLADLGFRLVRVKISAGSPTILQIMAERPDGTFTIDDCEAASKALSPVLDLDDPVTGEYRLEVSSPGIDRPLVRMSDFRRAMGHEAKVELAVPMDGRRRFRGFLHAVEGDALVIRRKDNKASEPDTVAVPIKDIGDAHLVLTDALIRESLRAQADAEAAEAAASPDAEPAEGAEPAAPAEARRGPGRFADRNKAKRAVPAGLQGSARPNPRSPAPRGR</sequence>
<dbReference type="NCBIfam" id="NF000932">
    <property type="entry name" value="PRK00092.2-5"/>
    <property type="match status" value="1"/>
</dbReference>
<dbReference type="Proteomes" id="UP000290759">
    <property type="component" value="Unassembled WGS sequence"/>
</dbReference>
<dbReference type="AlphaFoldDB" id="A0A4Q2U1H0"/>
<dbReference type="Pfam" id="PF02576">
    <property type="entry name" value="RimP_N"/>
    <property type="match status" value="1"/>
</dbReference>
<name>A0A4Q2U1H0_9HYPH</name>
<feature type="domain" description="Ribosome maturation factor RimP N-terminal" evidence="5">
    <location>
        <begin position="47"/>
        <end position="116"/>
    </location>
</feature>
<evidence type="ECO:0000256" key="2">
    <source>
        <dbReference type="ARBA" id="ARBA00022517"/>
    </source>
</evidence>